<evidence type="ECO:0000259" key="7">
    <source>
        <dbReference type="PROSITE" id="PS50261"/>
    </source>
</evidence>
<name>A0A0L0DRJ2_THETB</name>
<dbReference type="RefSeq" id="XP_013753394.1">
    <property type="nucleotide sequence ID" value="XM_013897940.1"/>
</dbReference>
<dbReference type="Gene3D" id="3.30.810.10">
    <property type="entry name" value="2-Layer Sandwich"/>
    <property type="match status" value="1"/>
</dbReference>
<keyword evidence="5" id="KW-0547">Nucleotide-binding</keyword>
<evidence type="ECO:0000313" key="9">
    <source>
        <dbReference type="EMBL" id="KNC54944.1"/>
    </source>
</evidence>
<dbReference type="AlphaFoldDB" id="A0A0L0DRJ2"/>
<dbReference type="Gene3D" id="3.30.800.10">
    <property type="entry name" value="Phosphatidylinositol Phosphate Kinase II Beta"/>
    <property type="match status" value="1"/>
</dbReference>
<feature type="transmembrane region" description="Helical" evidence="6">
    <location>
        <begin position="172"/>
        <end position="196"/>
    </location>
</feature>
<dbReference type="PANTHER" id="PTHR23086:SF8">
    <property type="entry name" value="PHOSPHATIDYLINOSITOL 5-PHOSPHATE 4-KINASE, ISOFORM A"/>
    <property type="match status" value="1"/>
</dbReference>
<gene>
    <name evidence="9" type="ORF">AMSG_10186</name>
</gene>
<keyword evidence="10" id="KW-1185">Reference proteome</keyword>
<keyword evidence="5" id="KW-0808">Transferase</keyword>
<dbReference type="GO" id="GO:0005886">
    <property type="term" value="C:plasma membrane"/>
    <property type="evidence" value="ECO:0007669"/>
    <property type="project" value="TreeGrafter"/>
</dbReference>
<keyword evidence="5" id="KW-0067">ATP-binding</keyword>
<dbReference type="eggNOG" id="KOG0229">
    <property type="taxonomic scope" value="Eukaryota"/>
</dbReference>
<keyword evidence="5 9" id="KW-0418">Kinase</keyword>
<dbReference type="PROSITE" id="PS50261">
    <property type="entry name" value="G_PROTEIN_RECEP_F2_4"/>
    <property type="match status" value="1"/>
</dbReference>
<dbReference type="Proteomes" id="UP000054408">
    <property type="component" value="Unassembled WGS sequence"/>
</dbReference>
<feature type="domain" description="PIPK" evidence="8">
    <location>
        <begin position="411"/>
        <end position="750"/>
    </location>
</feature>
<dbReference type="InterPro" id="IPR002498">
    <property type="entry name" value="PInositol-4-P-4/5-kinase_core"/>
</dbReference>
<dbReference type="EMBL" id="GL349493">
    <property type="protein sequence ID" value="KNC54944.1"/>
    <property type="molecule type" value="Genomic_DNA"/>
</dbReference>
<dbReference type="GeneID" id="25568470"/>
<dbReference type="InterPro" id="IPR027484">
    <property type="entry name" value="PInositol-4-P-5-kinase_N"/>
</dbReference>
<sequence length="783" mass="84946">MSAANAAAEAEVVMPTYLASSSISLVGCLLSFASFAAFPDLRSHPSNIILFNLVADFFFTLKFFILSTVWYATPSHTRSSLLGKSFHFIPDGCVSASIYGQFFSLASTSWNAVWCYNLYRELENPVKSTKPLMKVYHVFVWGIAVVAVLVIVITDAYALASDQTCWVSASSAASWITNLLINAYLVGAIASLVYVVRRLRRGLSITRHKRRQLALYHVIYVVVFIATWLPFVVFGWWVLLAPSSPVPRFLLQMNAAAYCSQAAAVSFVRLADPRVRRRVRNAIRARLGLQLSTEPALRDLDDFAHTASRPLAPSQARIEPMPIDDAGPHDLVADQSLTVSAQHRFFDEQRASGYFPPPMVPAPLILPARSRTIFDTVEDLAEADGDSGSPLSLMSSSVSDASTPVRATRGAGDIFRHELMVCLFSGLEQAFAAEAFLAARGEPLPADELQTPISVSVSAAADVASTGTPATSDHSLIMTSYAPDAFAAVRALAGVEPADIIARLNAADYLTGAIHAHFSAAASGSFFCKSPDGLFVVKTMDKRELAVLLDLMPAYTAHLTRYPRSLLCRFYGAFAVSGGIFKTTYVIIMSNVLAPDAPVDAGDAGDLIPPHSFDTVFDLKGSTVNRSALKVEALEPGASLSDAASGKILKDNDFGLRSDGLLLGPTLRAQFLDQLHADTELLRSHNIMDYSLLVGIAPVVGEPDILESRAAVTFGYDELGGYIVSRNDVEQVIPREWYAFGLIDLLQKGIKQIRHTSRTVDISSISADQYAARMLEFFADTTI</sequence>
<evidence type="ECO:0000256" key="2">
    <source>
        <dbReference type="ARBA" id="ARBA00022692"/>
    </source>
</evidence>
<feature type="transmembrane region" description="Helical" evidence="6">
    <location>
        <begin position="50"/>
        <end position="72"/>
    </location>
</feature>
<dbReference type="PANTHER" id="PTHR23086">
    <property type="entry name" value="PHOSPHATIDYLINOSITOL-4-PHOSPHATE 5-KINASE"/>
    <property type="match status" value="1"/>
</dbReference>
<dbReference type="GO" id="GO:0046854">
    <property type="term" value="P:phosphatidylinositol phosphate biosynthetic process"/>
    <property type="evidence" value="ECO:0007669"/>
    <property type="project" value="TreeGrafter"/>
</dbReference>
<protein>
    <submittedName>
        <fullName evidence="9">Phosphatidylinositol-4-phosphate 5-kinase</fullName>
    </submittedName>
</protein>
<dbReference type="SUPFAM" id="SSF81321">
    <property type="entry name" value="Family A G protein-coupled receptor-like"/>
    <property type="match status" value="1"/>
</dbReference>
<dbReference type="STRING" id="461836.A0A0L0DRJ2"/>
<evidence type="ECO:0000256" key="5">
    <source>
        <dbReference type="PROSITE-ProRule" id="PRU00781"/>
    </source>
</evidence>
<evidence type="ECO:0000256" key="3">
    <source>
        <dbReference type="ARBA" id="ARBA00022989"/>
    </source>
</evidence>
<evidence type="ECO:0000256" key="4">
    <source>
        <dbReference type="ARBA" id="ARBA00023136"/>
    </source>
</evidence>
<dbReference type="InterPro" id="IPR017981">
    <property type="entry name" value="GPCR_2-like_7TM"/>
</dbReference>
<dbReference type="InterPro" id="IPR027483">
    <property type="entry name" value="PInositol-4-P-4/5-kinase_C_sf"/>
</dbReference>
<organism evidence="9 10">
    <name type="scientific">Thecamonas trahens ATCC 50062</name>
    <dbReference type="NCBI Taxonomy" id="461836"/>
    <lineage>
        <taxon>Eukaryota</taxon>
        <taxon>Apusozoa</taxon>
        <taxon>Apusomonadida</taxon>
        <taxon>Apusomonadidae</taxon>
        <taxon>Thecamonas</taxon>
    </lineage>
</organism>
<feature type="transmembrane region" description="Helical" evidence="6">
    <location>
        <begin position="251"/>
        <end position="271"/>
    </location>
</feature>
<evidence type="ECO:0000256" key="6">
    <source>
        <dbReference type="SAM" id="Phobius"/>
    </source>
</evidence>
<reference evidence="9 10" key="1">
    <citation type="submission" date="2010-05" db="EMBL/GenBank/DDBJ databases">
        <title>The Genome Sequence of Thecamonas trahens ATCC 50062.</title>
        <authorList>
            <consortium name="The Broad Institute Genome Sequencing Platform"/>
            <person name="Russ C."/>
            <person name="Cuomo C."/>
            <person name="Shea T."/>
            <person name="Young S.K."/>
            <person name="Zeng Q."/>
            <person name="Koehrsen M."/>
            <person name="Haas B."/>
            <person name="Borodovsky M."/>
            <person name="Guigo R."/>
            <person name="Alvarado L."/>
            <person name="Berlin A."/>
            <person name="Bochicchio J."/>
            <person name="Borenstein D."/>
            <person name="Chapman S."/>
            <person name="Chen Z."/>
            <person name="Freedman E."/>
            <person name="Gellesch M."/>
            <person name="Goldberg J."/>
            <person name="Griggs A."/>
            <person name="Gujja S."/>
            <person name="Heilman E."/>
            <person name="Heiman D."/>
            <person name="Hepburn T."/>
            <person name="Howarth C."/>
            <person name="Jen D."/>
            <person name="Larson L."/>
            <person name="Mehta T."/>
            <person name="Park D."/>
            <person name="Pearson M."/>
            <person name="Roberts A."/>
            <person name="Saif S."/>
            <person name="Shenoy N."/>
            <person name="Sisk P."/>
            <person name="Stolte C."/>
            <person name="Sykes S."/>
            <person name="Thomson T."/>
            <person name="Walk T."/>
            <person name="White J."/>
            <person name="Yandava C."/>
            <person name="Burger G."/>
            <person name="Gray M.W."/>
            <person name="Holland P.W.H."/>
            <person name="King N."/>
            <person name="Lang F.B.F."/>
            <person name="Roger A.J."/>
            <person name="Ruiz-Trillo I."/>
            <person name="Lander E."/>
            <person name="Nusbaum C."/>
        </authorList>
    </citation>
    <scope>NUCLEOTIDE SEQUENCE [LARGE SCALE GENOMIC DNA]</scope>
    <source>
        <strain evidence="9 10">ATCC 50062</strain>
    </source>
</reference>
<dbReference type="SMART" id="SM00330">
    <property type="entry name" value="PIPKc"/>
    <property type="match status" value="1"/>
</dbReference>
<dbReference type="OMA" id="GANQHEK"/>
<dbReference type="Gene3D" id="1.20.1070.10">
    <property type="entry name" value="Rhodopsin 7-helix transmembrane proteins"/>
    <property type="match status" value="1"/>
</dbReference>
<dbReference type="InterPro" id="IPR023610">
    <property type="entry name" value="PInositol-4/5-P-5/4-kinase"/>
</dbReference>
<dbReference type="Pfam" id="PF01504">
    <property type="entry name" value="PIP5K"/>
    <property type="match status" value="1"/>
</dbReference>
<feature type="transmembrane region" description="Helical" evidence="6">
    <location>
        <begin position="139"/>
        <end position="160"/>
    </location>
</feature>
<comment type="subcellular location">
    <subcellularLocation>
        <location evidence="1">Membrane</location>
        <topology evidence="1">Multi-pass membrane protein</topology>
    </subcellularLocation>
</comment>
<feature type="transmembrane region" description="Helical" evidence="6">
    <location>
        <begin position="217"/>
        <end position="239"/>
    </location>
</feature>
<dbReference type="GO" id="GO:0004930">
    <property type="term" value="F:G protein-coupled receptor activity"/>
    <property type="evidence" value="ECO:0007669"/>
    <property type="project" value="InterPro"/>
</dbReference>
<keyword evidence="3 6" id="KW-1133">Transmembrane helix</keyword>
<feature type="domain" description="G-protein coupled receptors family 2 profile 2" evidence="7">
    <location>
        <begin position="13"/>
        <end position="200"/>
    </location>
</feature>
<dbReference type="GO" id="GO:0007166">
    <property type="term" value="P:cell surface receptor signaling pathway"/>
    <property type="evidence" value="ECO:0007669"/>
    <property type="project" value="InterPro"/>
</dbReference>
<keyword evidence="2 6" id="KW-0812">Transmembrane</keyword>
<evidence type="ECO:0000256" key="1">
    <source>
        <dbReference type="ARBA" id="ARBA00004141"/>
    </source>
</evidence>
<dbReference type="Pfam" id="PF00002">
    <property type="entry name" value="7tm_2"/>
    <property type="match status" value="1"/>
</dbReference>
<dbReference type="GO" id="GO:0016308">
    <property type="term" value="F:1-phosphatidylinositol-4-phosphate 5-kinase activity"/>
    <property type="evidence" value="ECO:0007669"/>
    <property type="project" value="TreeGrafter"/>
</dbReference>
<dbReference type="InterPro" id="IPR000832">
    <property type="entry name" value="GPCR_2_secretin-like"/>
</dbReference>
<proteinExistence type="predicted"/>
<dbReference type="OrthoDB" id="70770at2759"/>
<evidence type="ECO:0000313" key="10">
    <source>
        <dbReference type="Proteomes" id="UP000054408"/>
    </source>
</evidence>
<keyword evidence="4 6" id="KW-0472">Membrane</keyword>
<dbReference type="PROSITE" id="PS51455">
    <property type="entry name" value="PIPK"/>
    <property type="match status" value="1"/>
</dbReference>
<feature type="transmembrane region" description="Helical" evidence="6">
    <location>
        <begin position="17"/>
        <end position="38"/>
    </location>
</feature>
<accession>A0A0L0DRJ2</accession>
<dbReference type="GO" id="GO:0005524">
    <property type="term" value="F:ATP binding"/>
    <property type="evidence" value="ECO:0007669"/>
    <property type="project" value="UniProtKB-UniRule"/>
</dbReference>
<dbReference type="CDD" id="cd00139">
    <property type="entry name" value="PIPKc"/>
    <property type="match status" value="1"/>
</dbReference>
<dbReference type="SUPFAM" id="SSF56104">
    <property type="entry name" value="SAICAR synthase-like"/>
    <property type="match status" value="1"/>
</dbReference>
<evidence type="ECO:0000259" key="8">
    <source>
        <dbReference type="PROSITE" id="PS51455"/>
    </source>
</evidence>